<dbReference type="InterPro" id="IPR045874">
    <property type="entry name" value="LRK10/LRL21-25-like"/>
</dbReference>
<dbReference type="Pfam" id="PF07714">
    <property type="entry name" value="PK_Tyr_Ser-Thr"/>
    <property type="match status" value="1"/>
</dbReference>
<feature type="binding site" evidence="12">
    <location>
        <position position="396"/>
    </location>
    <ligand>
        <name>ATP</name>
        <dbReference type="ChEBI" id="CHEBI:30616"/>
    </ligand>
</feature>
<dbReference type="FunFam" id="1.10.510.10:FF:000590">
    <property type="entry name" value="PR5-like receptor kinase"/>
    <property type="match status" value="1"/>
</dbReference>
<evidence type="ECO:0000256" key="9">
    <source>
        <dbReference type="ARBA" id="ARBA00022989"/>
    </source>
</evidence>
<dbReference type="EnsemblPlants" id="OB01G36350.1">
    <property type="protein sequence ID" value="OB01G36350.1"/>
    <property type="gene ID" value="OB01G36350"/>
</dbReference>
<feature type="domain" description="Protein kinase" evidence="15">
    <location>
        <begin position="368"/>
        <end position="647"/>
    </location>
</feature>
<organism evidence="16">
    <name type="scientific">Oryza brachyantha</name>
    <name type="common">malo sina</name>
    <dbReference type="NCBI Taxonomy" id="4533"/>
    <lineage>
        <taxon>Eukaryota</taxon>
        <taxon>Viridiplantae</taxon>
        <taxon>Streptophyta</taxon>
        <taxon>Embryophyta</taxon>
        <taxon>Tracheophyta</taxon>
        <taxon>Spermatophyta</taxon>
        <taxon>Magnoliopsida</taxon>
        <taxon>Liliopsida</taxon>
        <taxon>Poales</taxon>
        <taxon>Poaceae</taxon>
        <taxon>BOP clade</taxon>
        <taxon>Oryzoideae</taxon>
        <taxon>Oryzeae</taxon>
        <taxon>Oryzinae</taxon>
        <taxon>Oryza</taxon>
    </lineage>
</organism>
<keyword evidence="6 12" id="KW-0547">Nucleotide-binding</keyword>
<dbReference type="GO" id="GO:0004674">
    <property type="term" value="F:protein serine/threonine kinase activity"/>
    <property type="evidence" value="ECO:0007669"/>
    <property type="project" value="UniProtKB-KW"/>
</dbReference>
<dbReference type="GO" id="GO:0005524">
    <property type="term" value="F:ATP binding"/>
    <property type="evidence" value="ECO:0007669"/>
    <property type="project" value="UniProtKB-UniRule"/>
</dbReference>
<dbReference type="InterPro" id="IPR011009">
    <property type="entry name" value="Kinase-like_dom_sf"/>
</dbReference>
<dbReference type="PROSITE" id="PS50011">
    <property type="entry name" value="PROTEIN_KINASE_DOM"/>
    <property type="match status" value="1"/>
</dbReference>
<keyword evidence="5 14" id="KW-0732">Signal</keyword>
<dbReference type="Pfam" id="PF14380">
    <property type="entry name" value="WAK_assoc"/>
    <property type="match status" value="1"/>
</dbReference>
<evidence type="ECO:0000256" key="13">
    <source>
        <dbReference type="SAM" id="Phobius"/>
    </source>
</evidence>
<protein>
    <recommendedName>
        <fullName evidence="15">Protein kinase domain-containing protein</fullName>
    </recommendedName>
</protein>
<keyword evidence="3" id="KW-0808">Transferase</keyword>
<dbReference type="InterPro" id="IPR025287">
    <property type="entry name" value="WAK_GUB"/>
</dbReference>
<keyword evidence="11" id="KW-0325">Glycoprotein</keyword>
<keyword evidence="9 13" id="KW-1133">Transmembrane helix</keyword>
<feature type="transmembrane region" description="Helical" evidence="13">
    <location>
        <begin position="305"/>
        <end position="328"/>
    </location>
</feature>
<dbReference type="FunFam" id="3.30.200.20:FF:000644">
    <property type="entry name" value="Suppressor of npr1-1 constitutive 4"/>
    <property type="match status" value="1"/>
</dbReference>
<evidence type="ECO:0000256" key="2">
    <source>
        <dbReference type="ARBA" id="ARBA00022527"/>
    </source>
</evidence>
<dbReference type="PANTHER" id="PTHR27009">
    <property type="entry name" value="RUST RESISTANCE KINASE LR10-RELATED"/>
    <property type="match status" value="1"/>
</dbReference>
<evidence type="ECO:0000313" key="16">
    <source>
        <dbReference type="EnsemblPlants" id="OB01G36350.1"/>
    </source>
</evidence>
<keyword evidence="4 13" id="KW-0812">Transmembrane</keyword>
<feature type="chain" id="PRO_5003773019" description="Protein kinase domain-containing protein" evidence="14">
    <location>
        <begin position="25"/>
        <end position="657"/>
    </location>
</feature>
<evidence type="ECO:0000256" key="10">
    <source>
        <dbReference type="ARBA" id="ARBA00023136"/>
    </source>
</evidence>
<evidence type="ECO:0000256" key="5">
    <source>
        <dbReference type="ARBA" id="ARBA00022729"/>
    </source>
</evidence>
<dbReference type="PROSITE" id="PS00107">
    <property type="entry name" value="PROTEIN_KINASE_ATP"/>
    <property type="match status" value="1"/>
</dbReference>
<keyword evidence="8 12" id="KW-0067">ATP-binding</keyword>
<dbReference type="InterPro" id="IPR008271">
    <property type="entry name" value="Ser/Thr_kinase_AS"/>
</dbReference>
<keyword evidence="10 13" id="KW-0472">Membrane</keyword>
<evidence type="ECO:0000313" key="17">
    <source>
        <dbReference type="Proteomes" id="UP000006038"/>
    </source>
</evidence>
<dbReference type="Gene3D" id="3.30.200.20">
    <property type="entry name" value="Phosphorylase Kinase, domain 1"/>
    <property type="match status" value="1"/>
</dbReference>
<evidence type="ECO:0000256" key="6">
    <source>
        <dbReference type="ARBA" id="ARBA00022741"/>
    </source>
</evidence>
<dbReference type="SMART" id="SM00220">
    <property type="entry name" value="S_TKc"/>
    <property type="match status" value="1"/>
</dbReference>
<evidence type="ECO:0000256" key="8">
    <source>
        <dbReference type="ARBA" id="ARBA00022840"/>
    </source>
</evidence>
<evidence type="ECO:0000256" key="7">
    <source>
        <dbReference type="ARBA" id="ARBA00022777"/>
    </source>
</evidence>
<proteinExistence type="predicted"/>
<dbReference type="Pfam" id="PF13947">
    <property type="entry name" value="GUB_WAK_bind"/>
    <property type="match status" value="1"/>
</dbReference>
<feature type="signal peptide" evidence="14">
    <location>
        <begin position="1"/>
        <end position="24"/>
    </location>
</feature>
<dbReference type="GO" id="GO:0030247">
    <property type="term" value="F:polysaccharide binding"/>
    <property type="evidence" value="ECO:0007669"/>
    <property type="project" value="InterPro"/>
</dbReference>
<evidence type="ECO:0000256" key="4">
    <source>
        <dbReference type="ARBA" id="ARBA00022692"/>
    </source>
</evidence>
<keyword evidence="17" id="KW-1185">Reference proteome</keyword>
<sequence>MAHLPRLLPFFLLLLGVHASVCRGSPTTPLPSTHSTSICPKSGIKCGTVDISYPFYLSNATGETKDYNRFSCGYTDLKISCIWDGKNDTPIIQLGGDNYTVLDIRYDTFTVVLADTDALRGGNCPRVRHGFNFGQDHKWLEYTGSLDNLTFFFGCDPALVDPLLAGGIDKYQIKCTDFNNSPSTGPSFVFTKEELYSLPYYESLSKTWKCQNVTVPIDGRNPLLRSNQATLPSGGYGEVLKKGFELAWNSNKDEQCFWCQRSQGQCAYSQNKTLLGCVCSDGNSGPNKTCDTPPPPRAKGLKRKLYAIAVASSILLLCLLLFASLFTLKKYRSRKISNDAPRIESFLQRNGTIHPKRYTYTQVKKMTKSFAEKLGQGGFGAVYKGSLSDGRQVAVKMLKDPKSDGEDFINEVASISRTSHVNVVTLLGFCLQGSKRALIYEYMTNGSLERYACKKNNSRGGISLTWEKLFDIAVGIARGLEYLHRGCNTRIVHFDIKPHNILLDQKFCPKISDFGMAKLCINKESIISIAGARGTIGYIAPEVYSKQFGAISSRSDVYSYGMMVLEMVGARERNVDANSESSSHYFPQWIYEHLDEYCISTSEMNGETTELVRKMIVVALWCIQVVPTNRPTMTRVIEMLEGSTSGLELPPKVLLSW</sequence>
<dbReference type="PROSITE" id="PS00108">
    <property type="entry name" value="PROTEIN_KINASE_ST"/>
    <property type="match status" value="1"/>
</dbReference>
<evidence type="ECO:0000256" key="11">
    <source>
        <dbReference type="ARBA" id="ARBA00023180"/>
    </source>
</evidence>
<dbReference type="eggNOG" id="KOG1187">
    <property type="taxonomic scope" value="Eukaryota"/>
</dbReference>
<keyword evidence="7" id="KW-0418">Kinase</keyword>
<dbReference type="InterPro" id="IPR000719">
    <property type="entry name" value="Prot_kinase_dom"/>
</dbReference>
<dbReference type="OMA" id="IKCAGFK"/>
<reference evidence="16" key="2">
    <citation type="submission" date="2013-04" db="UniProtKB">
        <authorList>
            <consortium name="EnsemblPlants"/>
        </authorList>
    </citation>
    <scope>IDENTIFICATION</scope>
</reference>
<dbReference type="SUPFAM" id="SSF56112">
    <property type="entry name" value="Protein kinase-like (PK-like)"/>
    <property type="match status" value="1"/>
</dbReference>
<dbReference type="InterPro" id="IPR032872">
    <property type="entry name" value="WAK_assoc_C"/>
</dbReference>
<dbReference type="InterPro" id="IPR001245">
    <property type="entry name" value="Ser-Thr/Tyr_kinase_cat_dom"/>
</dbReference>
<dbReference type="HOGENOM" id="CLU_000288_115_3_1"/>
<dbReference type="Gramene" id="OB01G36350.1">
    <property type="protein sequence ID" value="OB01G36350.1"/>
    <property type="gene ID" value="OB01G36350"/>
</dbReference>
<evidence type="ECO:0000256" key="14">
    <source>
        <dbReference type="SAM" id="SignalP"/>
    </source>
</evidence>
<dbReference type="AlphaFoldDB" id="J3L329"/>
<dbReference type="Proteomes" id="UP000006038">
    <property type="component" value="Chromosome 1"/>
</dbReference>
<evidence type="ECO:0000256" key="3">
    <source>
        <dbReference type="ARBA" id="ARBA00022679"/>
    </source>
</evidence>
<evidence type="ECO:0000256" key="1">
    <source>
        <dbReference type="ARBA" id="ARBA00004479"/>
    </source>
</evidence>
<dbReference type="Gene3D" id="1.10.510.10">
    <property type="entry name" value="Transferase(Phosphotransferase) domain 1"/>
    <property type="match status" value="1"/>
</dbReference>
<dbReference type="InterPro" id="IPR017441">
    <property type="entry name" value="Protein_kinase_ATP_BS"/>
</dbReference>
<evidence type="ECO:0000259" key="15">
    <source>
        <dbReference type="PROSITE" id="PS50011"/>
    </source>
</evidence>
<comment type="subcellular location">
    <subcellularLocation>
        <location evidence="1">Membrane</location>
        <topology evidence="1">Single-pass type I membrane protein</topology>
    </subcellularLocation>
</comment>
<evidence type="ECO:0000256" key="12">
    <source>
        <dbReference type="PROSITE-ProRule" id="PRU10141"/>
    </source>
</evidence>
<name>J3L329_ORYBR</name>
<dbReference type="GO" id="GO:0016020">
    <property type="term" value="C:membrane"/>
    <property type="evidence" value="ECO:0007669"/>
    <property type="project" value="UniProtKB-SubCell"/>
</dbReference>
<keyword evidence="2" id="KW-0723">Serine/threonine-protein kinase</keyword>
<reference evidence="16" key="1">
    <citation type="journal article" date="2013" name="Nat. Commun.">
        <title>Whole-genome sequencing of Oryza brachyantha reveals mechanisms underlying Oryza genome evolution.</title>
        <authorList>
            <person name="Chen J."/>
            <person name="Huang Q."/>
            <person name="Gao D."/>
            <person name="Wang J."/>
            <person name="Lang Y."/>
            <person name="Liu T."/>
            <person name="Li B."/>
            <person name="Bai Z."/>
            <person name="Luis Goicoechea J."/>
            <person name="Liang C."/>
            <person name="Chen C."/>
            <person name="Zhang W."/>
            <person name="Sun S."/>
            <person name="Liao Y."/>
            <person name="Zhang X."/>
            <person name="Yang L."/>
            <person name="Song C."/>
            <person name="Wang M."/>
            <person name="Shi J."/>
            <person name="Liu G."/>
            <person name="Liu J."/>
            <person name="Zhou H."/>
            <person name="Zhou W."/>
            <person name="Yu Q."/>
            <person name="An N."/>
            <person name="Chen Y."/>
            <person name="Cai Q."/>
            <person name="Wang B."/>
            <person name="Liu B."/>
            <person name="Min J."/>
            <person name="Huang Y."/>
            <person name="Wu H."/>
            <person name="Li Z."/>
            <person name="Zhang Y."/>
            <person name="Yin Y."/>
            <person name="Song W."/>
            <person name="Jiang J."/>
            <person name="Jackson S.A."/>
            <person name="Wing R.A."/>
            <person name="Wang J."/>
            <person name="Chen M."/>
        </authorList>
    </citation>
    <scope>NUCLEOTIDE SEQUENCE [LARGE SCALE GENOMIC DNA]</scope>
    <source>
        <strain evidence="16">cv. IRGC 101232</strain>
    </source>
</reference>
<accession>J3L329</accession>